<organism evidence="2 3">
    <name type="scientific">Mycoplana dimorpha</name>
    <dbReference type="NCBI Taxonomy" id="28320"/>
    <lineage>
        <taxon>Bacteria</taxon>
        <taxon>Pseudomonadati</taxon>
        <taxon>Pseudomonadota</taxon>
        <taxon>Alphaproteobacteria</taxon>
        <taxon>Hyphomicrobiales</taxon>
        <taxon>Rhizobiaceae</taxon>
        <taxon>Mycoplana</taxon>
    </lineage>
</organism>
<accession>A0A2T5BDY4</accession>
<name>A0A2T5BDY4_MYCDI</name>
<dbReference type="Proteomes" id="UP000241247">
    <property type="component" value="Unassembled WGS sequence"/>
</dbReference>
<dbReference type="CDD" id="cd04186">
    <property type="entry name" value="GT_2_like_c"/>
    <property type="match status" value="1"/>
</dbReference>
<comment type="caution">
    <text evidence="2">The sequence shown here is derived from an EMBL/GenBank/DDBJ whole genome shotgun (WGS) entry which is preliminary data.</text>
</comment>
<dbReference type="RefSeq" id="WP_210204696.1">
    <property type="nucleotide sequence ID" value="NZ_JBHEEX010000015.1"/>
</dbReference>
<dbReference type="AlphaFoldDB" id="A0A2T5BDY4"/>
<dbReference type="Gene3D" id="3.90.550.10">
    <property type="entry name" value="Spore Coat Polysaccharide Biosynthesis Protein SpsA, Chain A"/>
    <property type="match status" value="1"/>
</dbReference>
<reference evidence="2 3" key="1">
    <citation type="submission" date="2018-04" db="EMBL/GenBank/DDBJ databases">
        <title>Genomic Encyclopedia of Type Strains, Phase IV (KMG-IV): sequencing the most valuable type-strain genomes for metagenomic binning, comparative biology and taxonomic classification.</title>
        <authorList>
            <person name="Goeker M."/>
        </authorList>
    </citation>
    <scope>NUCLEOTIDE SEQUENCE [LARGE SCALE GENOMIC DNA]</scope>
    <source>
        <strain evidence="2 3">DSM 7138</strain>
    </source>
</reference>
<evidence type="ECO:0000259" key="1">
    <source>
        <dbReference type="Pfam" id="PF00535"/>
    </source>
</evidence>
<dbReference type="InterPro" id="IPR001173">
    <property type="entry name" value="Glyco_trans_2-like"/>
</dbReference>
<evidence type="ECO:0000313" key="3">
    <source>
        <dbReference type="Proteomes" id="UP000241247"/>
    </source>
</evidence>
<gene>
    <name evidence="2" type="ORF">C7449_10248</name>
</gene>
<dbReference type="InterPro" id="IPR029044">
    <property type="entry name" value="Nucleotide-diphossugar_trans"/>
</dbReference>
<evidence type="ECO:0000313" key="2">
    <source>
        <dbReference type="EMBL" id="PTM97180.1"/>
    </source>
</evidence>
<dbReference type="Pfam" id="PF00535">
    <property type="entry name" value="Glycos_transf_2"/>
    <property type="match status" value="1"/>
</dbReference>
<dbReference type="PANTHER" id="PTHR43179:SF7">
    <property type="entry name" value="RHAMNOSYLTRANSFERASE WBBL"/>
    <property type="match status" value="1"/>
</dbReference>
<proteinExistence type="predicted"/>
<keyword evidence="3" id="KW-1185">Reference proteome</keyword>
<protein>
    <recommendedName>
        <fullName evidence="1">Glycosyltransferase 2-like domain-containing protein</fullName>
    </recommendedName>
</protein>
<dbReference type="EMBL" id="PZZZ01000002">
    <property type="protein sequence ID" value="PTM97180.1"/>
    <property type="molecule type" value="Genomic_DNA"/>
</dbReference>
<feature type="domain" description="Glycosyltransferase 2-like" evidence="1">
    <location>
        <begin position="18"/>
        <end position="188"/>
    </location>
</feature>
<sequence length="333" mass="37304">MTQTPASTTGAPASPDLSIIMVSYNTATITIAALQSVFDTGTGVSFELLLCDNNSPDGSADQIKAKFADQLGKRLHVFASDENLGFARANNLMAERARGRRILLLNPDTILLPGALQSLLTFAERTPEARIWGGRTYDGERRLDPSSIWARMSVWSVFCYGFGLQKLFPHSALFNSEAYGGFDRQSEREVDIVSGCYLLIDADLWRKLGGFDRRFYMYAEEADLCLRARAFGARPRFTPTSEIVHFGGASEQVYSGKMVKLFAGKMTLAEKHWPAWQLSLARIAMRIAVWLRATGVPVLGALTGRERWKRAGDEWRIVWQRRKDWMDGYPDPS</sequence>
<dbReference type="SUPFAM" id="SSF53448">
    <property type="entry name" value="Nucleotide-diphospho-sugar transferases"/>
    <property type="match status" value="1"/>
</dbReference>
<dbReference type="PANTHER" id="PTHR43179">
    <property type="entry name" value="RHAMNOSYLTRANSFERASE WBBL"/>
    <property type="match status" value="1"/>
</dbReference>